<protein>
    <recommendedName>
        <fullName evidence="4">FAT domain-containing protein</fullName>
    </recommendedName>
</protein>
<name>A0AAV9JZ39_9PEZI</name>
<feature type="region of interest" description="Disordered" evidence="1">
    <location>
        <begin position="121"/>
        <end position="161"/>
    </location>
</feature>
<evidence type="ECO:0000313" key="3">
    <source>
        <dbReference type="Proteomes" id="UP001324427"/>
    </source>
</evidence>
<dbReference type="Proteomes" id="UP001324427">
    <property type="component" value="Unassembled WGS sequence"/>
</dbReference>
<evidence type="ECO:0008006" key="4">
    <source>
        <dbReference type="Google" id="ProtNLM"/>
    </source>
</evidence>
<dbReference type="AlphaFoldDB" id="A0AAV9JZ39"/>
<evidence type="ECO:0000256" key="1">
    <source>
        <dbReference type="SAM" id="MobiDB-lite"/>
    </source>
</evidence>
<evidence type="ECO:0000313" key="2">
    <source>
        <dbReference type="EMBL" id="KAK4550331.1"/>
    </source>
</evidence>
<dbReference type="EMBL" id="JAVFHQ010000002">
    <property type="protein sequence ID" value="KAK4550331.1"/>
    <property type="molecule type" value="Genomic_DNA"/>
</dbReference>
<sequence>MNEEQRINVCKTSVAQIYTMLRSSPQQWRAYLVLARSVTAHLDATSFMQQTSRTTEQNWIITALQRLAFADPDNGAVQDIAAWCARQWQVILQRVTHNVAALRGMGEAWLSRAQPALSRIHHVDGSSSSGGSSQWSAPSITSSDDERQNSAATTEAERRSGTADYVEARGFLQPAVEYLERAVTAAPAQQALSGDLLVKTAEAYMSLGNASSPRVNERYFRRALQLLRAAKSIPGYTLWPYLERYLDDYGRLLE</sequence>
<reference evidence="2 3" key="1">
    <citation type="submission" date="2021-11" db="EMBL/GenBank/DDBJ databases">
        <title>Black yeast isolated from Biological Soil Crust.</title>
        <authorList>
            <person name="Kurbessoian T."/>
        </authorList>
    </citation>
    <scope>NUCLEOTIDE SEQUENCE [LARGE SCALE GENOMIC DNA]</scope>
    <source>
        <strain evidence="2 3">CCFEE 5522</strain>
    </source>
</reference>
<accession>A0AAV9JZ39</accession>
<gene>
    <name evidence="2" type="ORF">LTR36_003298</name>
</gene>
<keyword evidence="3" id="KW-1185">Reference proteome</keyword>
<proteinExistence type="predicted"/>
<organism evidence="2 3">
    <name type="scientific">Oleoguttula mirabilis</name>
    <dbReference type="NCBI Taxonomy" id="1507867"/>
    <lineage>
        <taxon>Eukaryota</taxon>
        <taxon>Fungi</taxon>
        <taxon>Dikarya</taxon>
        <taxon>Ascomycota</taxon>
        <taxon>Pezizomycotina</taxon>
        <taxon>Dothideomycetes</taxon>
        <taxon>Dothideomycetidae</taxon>
        <taxon>Mycosphaerellales</taxon>
        <taxon>Teratosphaeriaceae</taxon>
        <taxon>Oleoguttula</taxon>
    </lineage>
</organism>
<comment type="caution">
    <text evidence="2">The sequence shown here is derived from an EMBL/GenBank/DDBJ whole genome shotgun (WGS) entry which is preliminary data.</text>
</comment>